<accession>A0A1Z3CLB8</accession>
<sequence length="61" mass="7192">MPNIPFPTLGGVIFWDNIRECCGWKLQRNSFTGHYRILDPHNIRRAWGSGEALERIFNKYV</sequence>
<evidence type="ECO:0000313" key="1">
    <source>
        <dbReference type="EMBL" id="ASC04235.1"/>
    </source>
</evidence>
<evidence type="ECO:0000313" key="2">
    <source>
        <dbReference type="Proteomes" id="UP000196759"/>
    </source>
</evidence>
<dbReference type="AlphaFoldDB" id="A0A1Z3CLB8"/>
<name>A0A1Z3CLB8_FUSNP</name>
<gene>
    <name evidence="1" type="ORF">CBG50_10650</name>
</gene>
<reference evidence="1 2" key="1">
    <citation type="submission" date="2017-06" db="EMBL/GenBank/DDBJ databases">
        <title>Draft genome sequence of Fusobacterium nucleatum subsp. polymorphum KCOM 1260 (=ChDC F218).</title>
        <authorList>
            <person name="Kook J.-K."/>
            <person name="Park S.-N."/>
            <person name="Lim Y.K."/>
            <person name="Roh H."/>
        </authorList>
    </citation>
    <scope>NUCLEOTIDE SEQUENCE [LARGE SCALE GENOMIC DNA]</scope>
    <source>
        <strain evidence="2">KCOM 1260 (ChDC F218)</strain>
    </source>
</reference>
<dbReference type="EMBL" id="CP021934">
    <property type="protein sequence ID" value="ASC04235.1"/>
    <property type="molecule type" value="Genomic_DNA"/>
</dbReference>
<protein>
    <submittedName>
        <fullName evidence="1">Uncharacterized protein</fullName>
    </submittedName>
</protein>
<organism evidence="1 2">
    <name type="scientific">Fusobacterium nucleatum subsp. polymorphum</name>
    <name type="common">Fusobacterium polymorphum</name>
    <dbReference type="NCBI Taxonomy" id="76857"/>
    <lineage>
        <taxon>Bacteria</taxon>
        <taxon>Fusobacteriati</taxon>
        <taxon>Fusobacteriota</taxon>
        <taxon>Fusobacteriia</taxon>
        <taxon>Fusobacteriales</taxon>
        <taxon>Fusobacteriaceae</taxon>
        <taxon>Fusobacterium</taxon>
    </lineage>
</organism>
<dbReference type="Proteomes" id="UP000196759">
    <property type="component" value="Chromosome"/>
</dbReference>
<keyword evidence="2" id="KW-1185">Reference proteome</keyword>
<proteinExistence type="predicted"/>